<reference evidence="1 2" key="1">
    <citation type="submission" date="2018-07" db="EMBL/GenBank/DDBJ databases">
        <title>Desertimonas flava gen. nov. sp. nov.</title>
        <authorList>
            <person name="Liu S."/>
        </authorList>
    </citation>
    <scope>NUCLEOTIDE SEQUENCE [LARGE SCALE GENOMIC DNA]</scope>
    <source>
        <strain evidence="1 2">16Sb5-5</strain>
    </source>
</reference>
<dbReference type="SUPFAM" id="SSF56235">
    <property type="entry name" value="N-terminal nucleophile aminohydrolases (Ntn hydrolases)"/>
    <property type="match status" value="1"/>
</dbReference>
<dbReference type="AlphaFoldDB" id="A0A367YTB4"/>
<accession>A0A367YTB4</accession>
<dbReference type="EMBL" id="QOUI01000007">
    <property type="protein sequence ID" value="RCK69133.1"/>
    <property type="molecule type" value="Genomic_DNA"/>
</dbReference>
<dbReference type="Proteomes" id="UP000252770">
    <property type="component" value="Unassembled WGS sequence"/>
</dbReference>
<evidence type="ECO:0008006" key="3">
    <source>
        <dbReference type="Google" id="ProtNLM"/>
    </source>
</evidence>
<name>A0A367YTB4_9ACTN</name>
<gene>
    <name evidence="1" type="ORF">DT076_12370</name>
</gene>
<keyword evidence="2" id="KW-1185">Reference proteome</keyword>
<evidence type="ECO:0000313" key="1">
    <source>
        <dbReference type="EMBL" id="RCK69133.1"/>
    </source>
</evidence>
<comment type="caution">
    <text evidence="1">The sequence shown here is derived from an EMBL/GenBank/DDBJ whole genome shotgun (WGS) entry which is preliminary data.</text>
</comment>
<protein>
    <recommendedName>
        <fullName evidence="3">Asparagine synthetase domain-containing protein</fullName>
    </recommendedName>
</protein>
<evidence type="ECO:0000313" key="2">
    <source>
        <dbReference type="Proteomes" id="UP000252770"/>
    </source>
</evidence>
<sequence>MSAPRRRGPEPMANYLLAVTGPSAGGPLAELVEEARASRPTDVGSVALTHGWTLTWIARRAGQELHPDGVFTGFAYDDESRAFYFGSRGIRRREQQTDAAPDLPGCFFSARWTADTLDASSDLYRSMPMFLTTEPGLTIVSDSPYVLLRLRRRLGLPITLDPVVAQSLLWRNAMAAQLLGTRTLVQEIRYLPPGQRVRLALPGGRSSADVVVRPLAEHFAWQGNSYAQTIRTAATRIASTIKTVAGLGPEKARLSLSGGKDSRICLAATLLSPEASAAARFSCLNTHPSHQRDAEVVERLAAEFGFHLGSRLPPEQRRAEIWHVADPLGLWRTDCSLAYYALKMQSFGSRSKGNFAITGIGSELYKGNYGLRSLASVVSSVRERTDADVASAVEEVAAEALETAGIPRDRHLSAEWHYLAFRNALHGGRFVPVSKFGIRPLQQRELVGLSKLVPAEQPEGMEGPRSITDDLLVVLGPELAVRPFDDPRKTMPPERVEQRLAVLGGPVTDEDCDAYSVLGDPRDVHDGPVPTLTLWAELRHPRSRLDRESATAALDEAARSIEQSPLATSWSDLLAAGRQYLLDPAVRLDQAQGLAGRAISLAEVLEVAS</sequence>
<dbReference type="InterPro" id="IPR029055">
    <property type="entry name" value="Ntn_hydrolases_N"/>
</dbReference>
<proteinExistence type="predicted"/>
<organism evidence="1 2">
    <name type="scientific">Desertihabitans brevis</name>
    <dbReference type="NCBI Taxonomy" id="2268447"/>
    <lineage>
        <taxon>Bacteria</taxon>
        <taxon>Bacillati</taxon>
        <taxon>Actinomycetota</taxon>
        <taxon>Actinomycetes</taxon>
        <taxon>Propionibacteriales</taxon>
        <taxon>Propionibacteriaceae</taxon>
        <taxon>Desertihabitans</taxon>
    </lineage>
</organism>